<accession>A0A2J7Q4C5</accession>
<feature type="region of interest" description="Disordered" evidence="1">
    <location>
        <begin position="1"/>
        <end position="33"/>
    </location>
</feature>
<sequence length="303" mass="33080">MSSAGDVGSPQQSPSQEAVPSLGSKPRLQSPLDYRNGDLVSRLLAATPPYLYNMPLVPHSFFFSEMLPQQRRSRKRSWREASTDRTKLSSVLGPTLDKPLELTTTSRGQQPPPAPPLPNPQEEKPPVPSSSPPTLPPPPPPLLLPPSSSGPSSSSSSLVKQSKHCSAFSVPQPRGHQSPGVECRNRRESGSCTTNYVMHNLTRIYQDVRKNQQRHGEDQDDDKSSSTEGQEGEDKPRCKDLRALIGLELVVDYVKQEGGPKTSRRSESPSEASGSESTVDVVGHDKLQTTTPPAVEHDVMRQL</sequence>
<dbReference type="Proteomes" id="UP000235965">
    <property type="component" value="Unassembled WGS sequence"/>
</dbReference>
<feature type="region of interest" description="Disordered" evidence="1">
    <location>
        <begin position="210"/>
        <end position="240"/>
    </location>
</feature>
<feature type="compositionally biased region" description="Polar residues" evidence="1">
    <location>
        <begin position="1"/>
        <end position="18"/>
    </location>
</feature>
<feature type="compositionally biased region" description="Low complexity" evidence="1">
    <location>
        <begin position="145"/>
        <end position="158"/>
    </location>
</feature>
<feature type="compositionally biased region" description="Basic and acidic residues" evidence="1">
    <location>
        <begin position="210"/>
        <end position="225"/>
    </location>
</feature>
<evidence type="ECO:0000313" key="2">
    <source>
        <dbReference type="EMBL" id="PNF23438.1"/>
    </source>
</evidence>
<feature type="compositionally biased region" description="Pro residues" evidence="1">
    <location>
        <begin position="126"/>
        <end position="144"/>
    </location>
</feature>
<organism evidence="2 3">
    <name type="scientific">Cryptotermes secundus</name>
    <dbReference type="NCBI Taxonomy" id="105785"/>
    <lineage>
        <taxon>Eukaryota</taxon>
        <taxon>Metazoa</taxon>
        <taxon>Ecdysozoa</taxon>
        <taxon>Arthropoda</taxon>
        <taxon>Hexapoda</taxon>
        <taxon>Insecta</taxon>
        <taxon>Pterygota</taxon>
        <taxon>Neoptera</taxon>
        <taxon>Polyneoptera</taxon>
        <taxon>Dictyoptera</taxon>
        <taxon>Blattodea</taxon>
        <taxon>Blattoidea</taxon>
        <taxon>Termitoidae</taxon>
        <taxon>Kalotermitidae</taxon>
        <taxon>Cryptotermitinae</taxon>
        <taxon>Cryptotermes</taxon>
    </lineage>
</organism>
<dbReference type="EMBL" id="NEVH01018385">
    <property type="protein sequence ID" value="PNF23438.1"/>
    <property type="molecule type" value="Genomic_DNA"/>
</dbReference>
<evidence type="ECO:0000313" key="3">
    <source>
        <dbReference type="Proteomes" id="UP000235965"/>
    </source>
</evidence>
<evidence type="ECO:0000256" key="1">
    <source>
        <dbReference type="SAM" id="MobiDB-lite"/>
    </source>
</evidence>
<dbReference type="OrthoDB" id="7669009at2759"/>
<dbReference type="AlphaFoldDB" id="A0A2J7Q4C5"/>
<protein>
    <submittedName>
        <fullName evidence="2">Uncharacterized protein</fullName>
    </submittedName>
</protein>
<proteinExistence type="predicted"/>
<feature type="compositionally biased region" description="Pro residues" evidence="1">
    <location>
        <begin position="110"/>
        <end position="119"/>
    </location>
</feature>
<gene>
    <name evidence="2" type="ORF">B7P43_G10586</name>
</gene>
<feature type="region of interest" description="Disordered" evidence="1">
    <location>
        <begin position="256"/>
        <end position="303"/>
    </location>
</feature>
<comment type="caution">
    <text evidence="2">The sequence shown here is derived from an EMBL/GenBank/DDBJ whole genome shotgun (WGS) entry which is preliminary data.</text>
</comment>
<feature type="compositionally biased region" description="Basic and acidic residues" evidence="1">
    <location>
        <begin position="78"/>
        <end position="87"/>
    </location>
</feature>
<keyword evidence="3" id="KW-1185">Reference proteome</keyword>
<name>A0A2J7Q4C5_9NEOP</name>
<dbReference type="InParanoid" id="A0A2J7Q4C5"/>
<reference evidence="2 3" key="1">
    <citation type="submission" date="2017-12" db="EMBL/GenBank/DDBJ databases">
        <title>Hemimetabolous genomes reveal molecular basis of termite eusociality.</title>
        <authorList>
            <person name="Harrison M.C."/>
            <person name="Jongepier E."/>
            <person name="Robertson H.M."/>
            <person name="Arning N."/>
            <person name="Bitard-Feildel T."/>
            <person name="Chao H."/>
            <person name="Childers C.P."/>
            <person name="Dinh H."/>
            <person name="Doddapaneni H."/>
            <person name="Dugan S."/>
            <person name="Gowin J."/>
            <person name="Greiner C."/>
            <person name="Han Y."/>
            <person name="Hu H."/>
            <person name="Hughes D.S.T."/>
            <person name="Huylmans A.-K."/>
            <person name="Kemena C."/>
            <person name="Kremer L.P.M."/>
            <person name="Lee S.L."/>
            <person name="Lopez-Ezquerra A."/>
            <person name="Mallet L."/>
            <person name="Monroy-Kuhn J.M."/>
            <person name="Moser A."/>
            <person name="Murali S.C."/>
            <person name="Muzny D.M."/>
            <person name="Otani S."/>
            <person name="Piulachs M.-D."/>
            <person name="Poelchau M."/>
            <person name="Qu J."/>
            <person name="Schaub F."/>
            <person name="Wada-Katsumata A."/>
            <person name="Worley K.C."/>
            <person name="Xie Q."/>
            <person name="Ylla G."/>
            <person name="Poulsen M."/>
            <person name="Gibbs R.A."/>
            <person name="Schal C."/>
            <person name="Richards S."/>
            <person name="Belles X."/>
            <person name="Korb J."/>
            <person name="Bornberg-Bauer E."/>
        </authorList>
    </citation>
    <scope>NUCLEOTIDE SEQUENCE [LARGE SCALE GENOMIC DNA]</scope>
    <source>
        <tissue evidence="2">Whole body</tissue>
    </source>
</reference>
<feature type="region of interest" description="Disordered" evidence="1">
    <location>
        <begin position="73"/>
        <end position="189"/>
    </location>
</feature>